<evidence type="ECO:0000313" key="4">
    <source>
        <dbReference type="Proteomes" id="UP001228049"/>
    </source>
</evidence>
<sequence>MVVMEKCKVSELTEQNITDEEKTAAATRTQRSRPFLDMVYSALDCTTDDYHALFVLCLLYAVSHSKGINRGLLERLQLPVPDQEKSCYSLVLVERLIRQSVLSGSQCIIKDVHLACLEGGREESLHLLRRFYKGEEIFLDMFEDEYRSMTCKPLNVEYLMMDASVLLPPTGTPLTGIDFVKRLPCGDVEKTRRAIRVFFMLRALSLQLQGEPETQLPLTRSEDLIKTDDVLDLNNSDLIACMVVSKDGGQAQRFLAVDVYQMSLVEPETKRLGWGVVKFAGLLQDDSRALNIIIHKPSANPHAKPLPLLQANFIFADHIRCIIAKQRLAKGRIQARRMKMQRIAALLDLPVQPSASEVLGFGQTSSASPSGLPFRFYEQSRRSPNDPTANRAVFASVDKVPGFAVAHCVSHSPSPLSSPSPPSSGSGSTGRCDSVTASTVSAQSPT</sequence>
<dbReference type="Proteomes" id="UP001228049">
    <property type="component" value="Unassembled WGS sequence"/>
</dbReference>
<evidence type="ECO:0000256" key="1">
    <source>
        <dbReference type="SAM" id="MobiDB-lite"/>
    </source>
</evidence>
<dbReference type="InterPro" id="IPR039272">
    <property type="entry name" value="CLEC16A/TT9"/>
</dbReference>
<dbReference type="GO" id="GO:1901096">
    <property type="term" value="P:regulation of autophagosome maturation"/>
    <property type="evidence" value="ECO:0007669"/>
    <property type="project" value="TreeGrafter"/>
</dbReference>
<dbReference type="Pfam" id="PF19439">
    <property type="entry name" value="CLEC16A_C"/>
    <property type="match status" value="1"/>
</dbReference>
<dbReference type="GO" id="GO:0007034">
    <property type="term" value="P:vacuolar transport"/>
    <property type="evidence" value="ECO:0007669"/>
    <property type="project" value="TreeGrafter"/>
</dbReference>
<dbReference type="AlphaFoldDB" id="A0AAD9EU64"/>
<dbReference type="PANTHER" id="PTHR21481">
    <property type="entry name" value="PROTEIN CLEC16A"/>
    <property type="match status" value="1"/>
</dbReference>
<feature type="region of interest" description="Disordered" evidence="1">
    <location>
        <begin position="360"/>
        <end position="389"/>
    </location>
</feature>
<accession>A0AAD9EU64</accession>
<dbReference type="EMBL" id="JASDAP010000027">
    <property type="protein sequence ID" value="KAK1877236.1"/>
    <property type="molecule type" value="Genomic_DNA"/>
</dbReference>
<dbReference type="InterPro" id="IPR045820">
    <property type="entry name" value="CLEC16A/TT9_C"/>
</dbReference>
<evidence type="ECO:0000313" key="3">
    <source>
        <dbReference type="EMBL" id="KAK1877236.1"/>
    </source>
</evidence>
<keyword evidence="4" id="KW-1185">Reference proteome</keyword>
<protein>
    <submittedName>
        <fullName evidence="3">Protein CLEC16A</fullName>
    </submittedName>
</protein>
<feature type="domain" description="CLEC16A/TT9 C-terminal" evidence="2">
    <location>
        <begin position="96"/>
        <end position="446"/>
    </location>
</feature>
<dbReference type="GO" id="GO:0005794">
    <property type="term" value="C:Golgi apparatus"/>
    <property type="evidence" value="ECO:0007669"/>
    <property type="project" value="TreeGrafter"/>
</dbReference>
<comment type="caution">
    <text evidence="3">The sequence shown here is derived from an EMBL/GenBank/DDBJ whole genome shotgun (WGS) entry which is preliminary data.</text>
</comment>
<proteinExistence type="predicted"/>
<dbReference type="GO" id="GO:0016197">
    <property type="term" value="P:endosomal transport"/>
    <property type="evidence" value="ECO:0007669"/>
    <property type="project" value="TreeGrafter"/>
</dbReference>
<dbReference type="GO" id="GO:0005770">
    <property type="term" value="C:late endosome"/>
    <property type="evidence" value="ECO:0007669"/>
    <property type="project" value="TreeGrafter"/>
</dbReference>
<gene>
    <name evidence="3" type="ORF">KUDE01_002551</name>
</gene>
<name>A0AAD9EU64_DISEL</name>
<feature type="non-terminal residue" evidence="3">
    <location>
        <position position="1"/>
    </location>
</feature>
<organism evidence="3 4">
    <name type="scientific">Dissostichus eleginoides</name>
    <name type="common">Patagonian toothfish</name>
    <name type="synonym">Dissostichus amissus</name>
    <dbReference type="NCBI Taxonomy" id="100907"/>
    <lineage>
        <taxon>Eukaryota</taxon>
        <taxon>Metazoa</taxon>
        <taxon>Chordata</taxon>
        <taxon>Craniata</taxon>
        <taxon>Vertebrata</taxon>
        <taxon>Euteleostomi</taxon>
        <taxon>Actinopterygii</taxon>
        <taxon>Neopterygii</taxon>
        <taxon>Teleostei</taxon>
        <taxon>Neoteleostei</taxon>
        <taxon>Acanthomorphata</taxon>
        <taxon>Eupercaria</taxon>
        <taxon>Perciformes</taxon>
        <taxon>Notothenioidei</taxon>
        <taxon>Nototheniidae</taxon>
        <taxon>Dissostichus</taxon>
    </lineage>
</organism>
<evidence type="ECO:0000259" key="2">
    <source>
        <dbReference type="Pfam" id="PF19439"/>
    </source>
</evidence>
<reference evidence="3" key="1">
    <citation type="submission" date="2023-04" db="EMBL/GenBank/DDBJ databases">
        <title>Chromosome-level genome of Chaenocephalus aceratus.</title>
        <authorList>
            <person name="Park H."/>
        </authorList>
    </citation>
    <scope>NUCLEOTIDE SEQUENCE</scope>
    <source>
        <strain evidence="3">DE</strain>
        <tissue evidence="3">Muscle</tissue>
    </source>
</reference>
<dbReference type="PANTHER" id="PTHR21481:SF0">
    <property type="entry name" value="PROTEIN CLEC16A"/>
    <property type="match status" value="1"/>
</dbReference>
<feature type="region of interest" description="Disordered" evidence="1">
    <location>
        <begin position="409"/>
        <end position="446"/>
    </location>
</feature>
<feature type="compositionally biased region" description="Polar residues" evidence="1">
    <location>
        <begin position="429"/>
        <end position="446"/>
    </location>
</feature>